<dbReference type="SUPFAM" id="SSF53720">
    <property type="entry name" value="ALDH-like"/>
    <property type="match status" value="1"/>
</dbReference>
<dbReference type="Gene3D" id="3.40.605.10">
    <property type="entry name" value="Aldehyde Dehydrogenase, Chain A, domain 1"/>
    <property type="match status" value="1"/>
</dbReference>
<evidence type="ECO:0000313" key="5">
    <source>
        <dbReference type="EMBL" id="ASP38313.1"/>
    </source>
</evidence>
<dbReference type="PROSITE" id="PS00070">
    <property type="entry name" value="ALDEHYDE_DEHYDR_CYS"/>
    <property type="match status" value="1"/>
</dbReference>
<dbReference type="InterPro" id="IPR016161">
    <property type="entry name" value="Ald_DH/histidinol_DH"/>
</dbReference>
<protein>
    <submittedName>
        <fullName evidence="5">Succinate-semialdehyde dehydrogenase</fullName>
    </submittedName>
</protein>
<evidence type="ECO:0000256" key="2">
    <source>
        <dbReference type="ARBA" id="ARBA00022857"/>
    </source>
</evidence>
<sequence length="443" mass="47831">MSYQSINPATGECEWQQPYLDEQSLEERLQALPAANRQWSALSVSQRGAYLMALAQQLRLQQSSLAGIMTAEMGKKTSEAEAEIEKSAQVCEYYAKQALDMLAPESLPASPSDAYLHFEPIGTVLAIMPWNFPIWQVMRCAAPTLMAGNTLALKHAENVPRCADMLQTLFVEAGFPEAVFSNLFIDNETCAQVIADDRIAAVTLTGSERAGRSVAASAGKALKKSVLELGGSDAFVVLDGADVEQAATTAVKSRFMNAGQVCIAAKRFILHPKVADAFIAAFVQHAKSLQLAPMARRDLRDQLQQQVDDSVAAGATRLLGGYAGSGYADYPATVLDQVPTGCPAYEQELFGPVAAMIRAQDDQDAVRIANATRFGLGASVWGPEQEARAMAHHIVAGCVVVNGMVRSDQRLPFGGTKQSGYGRELAQYGMREFTNMKTLIIDR</sequence>
<dbReference type="PANTHER" id="PTHR43217:SF1">
    <property type="entry name" value="SUCCINATE SEMIALDEHYDE DEHYDROGENASE [NAD(P)+] SAD"/>
    <property type="match status" value="1"/>
</dbReference>
<keyword evidence="2" id="KW-0521">NADP</keyword>
<dbReference type="InterPro" id="IPR015590">
    <property type="entry name" value="Aldehyde_DH_dom"/>
</dbReference>
<keyword evidence="6" id="KW-1185">Reference proteome</keyword>
<reference evidence="5 6" key="1">
    <citation type="submission" date="2017-07" db="EMBL/GenBank/DDBJ databases">
        <title>Annotated genome sequence of Bacterioplanes sanyensis isolated from Red Sea.</title>
        <authorList>
            <person name="Rehman Z.U."/>
        </authorList>
    </citation>
    <scope>NUCLEOTIDE SEQUENCE [LARGE SCALE GENOMIC DNA]</scope>
    <source>
        <strain evidence="5 6">NV9</strain>
    </source>
</reference>
<accession>A0A222FJA8</accession>
<dbReference type="Proteomes" id="UP000202440">
    <property type="component" value="Chromosome"/>
</dbReference>
<dbReference type="EMBL" id="CP022530">
    <property type="protein sequence ID" value="ASP38313.1"/>
    <property type="molecule type" value="Genomic_DNA"/>
</dbReference>
<dbReference type="InterPro" id="IPR016163">
    <property type="entry name" value="Ald_DH_C"/>
</dbReference>
<evidence type="ECO:0000256" key="3">
    <source>
        <dbReference type="ARBA" id="ARBA00023002"/>
    </source>
</evidence>
<dbReference type="InterPro" id="IPR016160">
    <property type="entry name" value="Ald_DH_CS_CYS"/>
</dbReference>
<dbReference type="KEGG" id="bsan:CHH28_06295"/>
<dbReference type="GO" id="GO:0004030">
    <property type="term" value="F:aldehyde dehydrogenase [NAD(P)+] activity"/>
    <property type="evidence" value="ECO:0007669"/>
    <property type="project" value="InterPro"/>
</dbReference>
<dbReference type="Pfam" id="PF00171">
    <property type="entry name" value="Aldedh"/>
    <property type="match status" value="1"/>
</dbReference>
<dbReference type="RefSeq" id="WP_094059511.1">
    <property type="nucleotide sequence ID" value="NZ_CP022530.1"/>
</dbReference>
<dbReference type="PANTHER" id="PTHR43217">
    <property type="entry name" value="SUCCINATE SEMIALDEHYDE DEHYDROGENASE [NAD(P)+] SAD"/>
    <property type="match status" value="1"/>
</dbReference>
<dbReference type="InterPro" id="IPR047110">
    <property type="entry name" value="GABD/Sad-like"/>
</dbReference>
<comment type="similarity">
    <text evidence="1">Belongs to the aldehyde dehydrogenase family.</text>
</comment>
<dbReference type="FunFam" id="3.40.605.10:FF:000012">
    <property type="entry name" value="NAD-dependent succinate-semialdehyde dehydrogenase"/>
    <property type="match status" value="1"/>
</dbReference>
<evidence type="ECO:0000256" key="1">
    <source>
        <dbReference type="ARBA" id="ARBA00009986"/>
    </source>
</evidence>
<dbReference type="OrthoDB" id="9812625at2"/>
<dbReference type="Gene3D" id="3.40.309.10">
    <property type="entry name" value="Aldehyde Dehydrogenase, Chain A, domain 2"/>
    <property type="match status" value="1"/>
</dbReference>
<dbReference type="AlphaFoldDB" id="A0A222FJA8"/>
<dbReference type="InterPro" id="IPR044148">
    <property type="entry name" value="ALDH_GabD1-like"/>
</dbReference>
<gene>
    <name evidence="5" type="ORF">CHH28_06295</name>
</gene>
<name>A0A222FJA8_9GAMM</name>
<keyword evidence="3" id="KW-0560">Oxidoreductase</keyword>
<dbReference type="GO" id="GO:0004777">
    <property type="term" value="F:succinate-semialdehyde dehydrogenase (NAD+) activity"/>
    <property type="evidence" value="ECO:0007669"/>
    <property type="project" value="TreeGrafter"/>
</dbReference>
<proteinExistence type="inferred from homology"/>
<organism evidence="5 6">
    <name type="scientific">Bacterioplanes sanyensis</name>
    <dbReference type="NCBI Taxonomy" id="1249553"/>
    <lineage>
        <taxon>Bacteria</taxon>
        <taxon>Pseudomonadati</taxon>
        <taxon>Pseudomonadota</taxon>
        <taxon>Gammaproteobacteria</taxon>
        <taxon>Oceanospirillales</taxon>
        <taxon>Oceanospirillaceae</taxon>
        <taxon>Bacterioplanes</taxon>
    </lineage>
</organism>
<evidence type="ECO:0000259" key="4">
    <source>
        <dbReference type="Pfam" id="PF00171"/>
    </source>
</evidence>
<dbReference type="InterPro" id="IPR016162">
    <property type="entry name" value="Ald_DH_N"/>
</dbReference>
<feature type="domain" description="Aldehyde dehydrogenase" evidence="4">
    <location>
        <begin position="3"/>
        <end position="438"/>
    </location>
</feature>
<evidence type="ECO:0000313" key="6">
    <source>
        <dbReference type="Proteomes" id="UP000202440"/>
    </source>
</evidence>
<dbReference type="CDD" id="cd07100">
    <property type="entry name" value="ALDH_SSADH1_GabD1"/>
    <property type="match status" value="1"/>
</dbReference>